<feature type="transmembrane region" description="Helical" evidence="1">
    <location>
        <begin position="422"/>
        <end position="442"/>
    </location>
</feature>
<feature type="transmembrane region" description="Helical" evidence="1">
    <location>
        <begin position="87"/>
        <end position="110"/>
    </location>
</feature>
<feature type="transmembrane region" description="Helical" evidence="1">
    <location>
        <begin position="158"/>
        <end position="187"/>
    </location>
</feature>
<keyword evidence="1" id="KW-0812">Transmembrane</keyword>
<feature type="transmembrane region" description="Helical" evidence="1">
    <location>
        <begin position="260"/>
        <end position="280"/>
    </location>
</feature>
<evidence type="ECO:0000313" key="2">
    <source>
        <dbReference type="EMBL" id="QDP41872.1"/>
    </source>
</evidence>
<accession>A0A516KKF8</accession>
<proteinExistence type="predicted"/>
<sequence>MNDFRTLKLLDRLEGVFRSMKIDYPVLRSILGMKLTLDERRVPTILNDGKKREGNQFIRSLWIYVLFSLLLLLFMWGDSYIYQMTFIFSIIIFFLMTTMISDFSTVLLDVRDKVTLHTKPIDKRTINAAKIIHITIYMLFIVGALTIIPLIVGLVNQGIIFFLLFLLQLIFIALGIIMVTALAHMLVLQFFDGEKLKDIINYVQILMTVGMVIGTQLVARSFEFINLDIVMQPHWWQFLLPPFWYSAWFEVVLNGSSTPFYVTLAGLGLIMPVLSMLLYVKFISSFERNMEKLLNSSQSKKKNRNLWYVWMGRIWNRNKESKQLFHFALTMMKNEREFKLKVYPPMIFSVFIPFLFILNQLQFGSLADVRDSKYFVTFYGSLVFMSTVAQMLLSSEKYKGAWIYGILPISDRRNVTKAAIKAAYVQLYLPIFLLIGIGYSFLFPIHVLVQFLTLGLASFLYTVVSYYVINGKQLPFTQPFGVTQQDGTFKSILLFIFAVILGVIHYAVLHLPFGVLLYSILLLIANIVIWVKFFSKDFVKV</sequence>
<organism evidence="2 3">
    <name type="scientific">Radiobacillus deserti</name>
    <dbReference type="NCBI Taxonomy" id="2594883"/>
    <lineage>
        <taxon>Bacteria</taxon>
        <taxon>Bacillati</taxon>
        <taxon>Bacillota</taxon>
        <taxon>Bacilli</taxon>
        <taxon>Bacillales</taxon>
        <taxon>Bacillaceae</taxon>
        <taxon>Radiobacillus</taxon>
    </lineage>
</organism>
<feature type="transmembrane region" description="Helical" evidence="1">
    <location>
        <begin position="131"/>
        <end position="152"/>
    </location>
</feature>
<feature type="transmembrane region" description="Helical" evidence="1">
    <location>
        <begin position="448"/>
        <end position="469"/>
    </location>
</feature>
<feature type="transmembrane region" description="Helical" evidence="1">
    <location>
        <begin position="61"/>
        <end position="81"/>
    </location>
</feature>
<keyword evidence="1" id="KW-0472">Membrane</keyword>
<name>A0A516KKF8_9BACI</name>
<evidence type="ECO:0000256" key="1">
    <source>
        <dbReference type="SAM" id="Phobius"/>
    </source>
</evidence>
<dbReference type="EMBL" id="CP041666">
    <property type="protein sequence ID" value="QDP41872.1"/>
    <property type="molecule type" value="Genomic_DNA"/>
</dbReference>
<keyword evidence="3" id="KW-1185">Reference proteome</keyword>
<evidence type="ECO:0000313" key="3">
    <source>
        <dbReference type="Proteomes" id="UP000315215"/>
    </source>
</evidence>
<keyword evidence="1" id="KW-1133">Transmembrane helix</keyword>
<feature type="transmembrane region" description="Helical" evidence="1">
    <location>
        <begin position="515"/>
        <end position="534"/>
    </location>
</feature>
<feature type="transmembrane region" description="Helical" evidence="1">
    <location>
        <begin position="199"/>
        <end position="219"/>
    </location>
</feature>
<dbReference type="AlphaFoldDB" id="A0A516KKF8"/>
<feature type="transmembrane region" description="Helical" evidence="1">
    <location>
        <begin position="342"/>
        <end position="362"/>
    </location>
</feature>
<dbReference type="KEGG" id="aqt:FN924_17845"/>
<feature type="transmembrane region" description="Helical" evidence="1">
    <location>
        <begin position="489"/>
        <end position="509"/>
    </location>
</feature>
<dbReference type="OrthoDB" id="2659138at2"/>
<feature type="transmembrane region" description="Helical" evidence="1">
    <location>
        <begin position="374"/>
        <end position="393"/>
    </location>
</feature>
<dbReference type="RefSeq" id="WP_143896844.1">
    <property type="nucleotide sequence ID" value="NZ_CP041666.1"/>
</dbReference>
<dbReference type="Proteomes" id="UP000315215">
    <property type="component" value="Chromosome"/>
</dbReference>
<reference evidence="2 3" key="1">
    <citation type="submission" date="2019-07" db="EMBL/GenBank/DDBJ databases">
        <authorList>
            <person name="Li J."/>
        </authorList>
    </citation>
    <scope>NUCLEOTIDE SEQUENCE [LARGE SCALE GENOMIC DNA]</scope>
    <source>
        <strain evidence="2 3">TKL69</strain>
    </source>
</reference>
<gene>
    <name evidence="2" type="ORF">FN924_17845</name>
</gene>
<protein>
    <submittedName>
        <fullName evidence="2">Uncharacterized protein</fullName>
    </submittedName>
</protein>